<dbReference type="SUPFAM" id="SSF56601">
    <property type="entry name" value="beta-lactamase/transpeptidase-like"/>
    <property type="match status" value="1"/>
</dbReference>
<evidence type="ECO:0000313" key="4">
    <source>
        <dbReference type="Proteomes" id="UP001589733"/>
    </source>
</evidence>
<keyword evidence="4" id="KW-1185">Reference proteome</keyword>
<evidence type="ECO:0000256" key="1">
    <source>
        <dbReference type="SAM" id="MobiDB-lite"/>
    </source>
</evidence>
<accession>A0ABV6AZD3</accession>
<feature type="compositionally biased region" description="Basic and acidic residues" evidence="1">
    <location>
        <begin position="145"/>
        <end position="157"/>
    </location>
</feature>
<reference evidence="3 4" key="1">
    <citation type="submission" date="2024-09" db="EMBL/GenBank/DDBJ databases">
        <authorList>
            <person name="Sun Q."/>
            <person name="Mori K."/>
        </authorList>
    </citation>
    <scope>NUCLEOTIDE SEQUENCE [LARGE SCALE GENOMIC DNA]</scope>
    <source>
        <strain evidence="3 4">JCM 13503</strain>
    </source>
</reference>
<sequence>MSFDFLGQVRSRGFAGVVGVRVCDHAGQELFALNAERVFPAASLIKIPLLIMALQAVQRGDWAWGERVPMQAADRVPGAGVLHELAGGLMLTWQDVLTLMIVVSDNTATNLVIERLGVDAVNTWLDTAGFVSTRLVGKLQLPPEQRNEAQRRGERNRTSAQDQTELLGRLLRGEYLDSTHTDLALSILSRQQYRDLIGRRVSCGPEGEPLYRVASKSGELSGVHHDLGLLFTPRPLVVALLSEGGLDPREHPENRDVILLADVLWPLLAALGQTV</sequence>
<protein>
    <submittedName>
        <fullName evidence="3">Serine hydrolase</fullName>
    </submittedName>
</protein>
<dbReference type="InterPro" id="IPR012338">
    <property type="entry name" value="Beta-lactam/transpept-like"/>
</dbReference>
<dbReference type="EMBL" id="JBHLYR010000043">
    <property type="protein sequence ID" value="MFB9992874.1"/>
    <property type="molecule type" value="Genomic_DNA"/>
</dbReference>
<dbReference type="Pfam" id="PF13354">
    <property type="entry name" value="Beta-lactamase2"/>
    <property type="match status" value="1"/>
</dbReference>
<dbReference type="PANTHER" id="PTHR35333:SF4">
    <property type="entry name" value="SLR0121 PROTEIN"/>
    <property type="match status" value="1"/>
</dbReference>
<feature type="domain" description="Beta-lactamase class A catalytic" evidence="2">
    <location>
        <begin position="20"/>
        <end position="241"/>
    </location>
</feature>
<dbReference type="GO" id="GO:0016787">
    <property type="term" value="F:hydrolase activity"/>
    <property type="evidence" value="ECO:0007669"/>
    <property type="project" value="UniProtKB-KW"/>
</dbReference>
<evidence type="ECO:0000313" key="3">
    <source>
        <dbReference type="EMBL" id="MFB9992874.1"/>
    </source>
</evidence>
<name>A0ABV6AZD3_9DEIO</name>
<feature type="region of interest" description="Disordered" evidence="1">
    <location>
        <begin position="141"/>
        <end position="163"/>
    </location>
</feature>
<dbReference type="Gene3D" id="3.40.710.10">
    <property type="entry name" value="DD-peptidase/beta-lactamase superfamily"/>
    <property type="match status" value="1"/>
</dbReference>
<dbReference type="PANTHER" id="PTHR35333">
    <property type="entry name" value="BETA-LACTAMASE"/>
    <property type="match status" value="1"/>
</dbReference>
<gene>
    <name evidence="3" type="ORF">ACFFLM_12945</name>
</gene>
<evidence type="ECO:0000259" key="2">
    <source>
        <dbReference type="Pfam" id="PF13354"/>
    </source>
</evidence>
<dbReference type="InterPro" id="IPR045155">
    <property type="entry name" value="Beta-lactam_cat"/>
</dbReference>
<proteinExistence type="predicted"/>
<keyword evidence="3" id="KW-0378">Hydrolase</keyword>
<dbReference type="RefSeq" id="WP_380010607.1">
    <property type="nucleotide sequence ID" value="NZ_JBHLYR010000043.1"/>
</dbReference>
<dbReference type="Proteomes" id="UP001589733">
    <property type="component" value="Unassembled WGS sequence"/>
</dbReference>
<comment type="caution">
    <text evidence="3">The sequence shown here is derived from an EMBL/GenBank/DDBJ whole genome shotgun (WGS) entry which is preliminary data.</text>
</comment>
<organism evidence="3 4">
    <name type="scientific">Deinococcus oregonensis</name>
    <dbReference type="NCBI Taxonomy" id="1805970"/>
    <lineage>
        <taxon>Bacteria</taxon>
        <taxon>Thermotogati</taxon>
        <taxon>Deinococcota</taxon>
        <taxon>Deinococci</taxon>
        <taxon>Deinococcales</taxon>
        <taxon>Deinococcaceae</taxon>
        <taxon>Deinococcus</taxon>
    </lineage>
</organism>
<dbReference type="InterPro" id="IPR000871">
    <property type="entry name" value="Beta-lactam_class-A"/>
</dbReference>